<keyword evidence="2" id="KW-1185">Reference proteome</keyword>
<sequence>MRNWLTIFIIVFSFQMNSAQELNATVSVNADRMTDVNPQIFKNLEKQVTEFLNNTKWTNREYKLKEKIACNFFINVSEFNSNNIVATLQIQSSRIVFNSTYSSPILNLNDKDFSFRFIEFEQLIYDQNTFNSNLTSVLAFYVNIILGVDMDTYSDLGGTKYLEIASNIMNVSQSSGYKGWEQSEGNNNNRYFLISDLLSNTYVSYRKSLNQYHFNGLDLMADDLKKGKEGVSNSIETLAQIQKSRPNALLTRTFFDAKTDEIVQIFSGGPQTNNSNLLENLNRISPLNSMKWNKIR</sequence>
<reference evidence="1" key="2">
    <citation type="submission" date="2020-02" db="EMBL/GenBank/DDBJ databases">
        <title>Flavobacterium profundi sp. nov., isolated from a deep-sea seamount.</title>
        <authorList>
            <person name="Zhang D.-C."/>
        </authorList>
    </citation>
    <scope>NUCLEOTIDE SEQUENCE</scope>
    <source>
        <strain evidence="1">EC11</strain>
    </source>
</reference>
<dbReference type="EMBL" id="VEVQ02000002">
    <property type="protein sequence ID" value="NHN24596.1"/>
    <property type="molecule type" value="Genomic_DNA"/>
</dbReference>
<dbReference type="Proteomes" id="UP000817854">
    <property type="component" value="Unassembled WGS sequence"/>
</dbReference>
<reference evidence="1" key="1">
    <citation type="submission" date="2019-05" db="EMBL/GenBank/DDBJ databases">
        <authorList>
            <person name="Lianzixin W."/>
        </authorList>
    </citation>
    <scope>NUCLEOTIDE SEQUENCE</scope>
    <source>
        <strain evidence="1">EC11</strain>
    </source>
</reference>
<comment type="caution">
    <text evidence="1">The sequence shown here is derived from an EMBL/GenBank/DDBJ whole genome shotgun (WGS) entry which is preliminary data.</text>
</comment>
<dbReference type="InterPro" id="IPR032274">
    <property type="entry name" value="DUF4835"/>
</dbReference>
<organism evidence="1 2">
    <name type="scientific">Flavobacterium jejuense</name>
    <dbReference type="NCBI Taxonomy" id="1544455"/>
    <lineage>
        <taxon>Bacteria</taxon>
        <taxon>Pseudomonadati</taxon>
        <taxon>Bacteroidota</taxon>
        <taxon>Flavobacteriia</taxon>
        <taxon>Flavobacteriales</taxon>
        <taxon>Flavobacteriaceae</taxon>
        <taxon>Flavobacterium</taxon>
    </lineage>
</organism>
<dbReference type="Pfam" id="PF16119">
    <property type="entry name" value="DUF4835"/>
    <property type="match status" value="1"/>
</dbReference>
<evidence type="ECO:0000313" key="1">
    <source>
        <dbReference type="EMBL" id="NHN24596.1"/>
    </source>
</evidence>
<gene>
    <name evidence="1" type="ORF">FIA58_002810</name>
</gene>
<protein>
    <submittedName>
        <fullName evidence="1">DUF4835 family protein</fullName>
    </submittedName>
</protein>
<name>A0ABX0IR43_9FLAO</name>
<proteinExistence type="predicted"/>
<accession>A0ABX0IR43</accession>
<evidence type="ECO:0000313" key="2">
    <source>
        <dbReference type="Proteomes" id="UP000817854"/>
    </source>
</evidence>